<keyword evidence="18" id="KW-0238">DNA-binding</keyword>
<dbReference type="GO" id="GO:0006260">
    <property type="term" value="P:DNA replication"/>
    <property type="evidence" value="ECO:0007669"/>
    <property type="project" value="UniProtKB-KW"/>
</dbReference>
<evidence type="ECO:0000256" key="10">
    <source>
        <dbReference type="ARBA" id="ARBA00022722"/>
    </source>
</evidence>
<evidence type="ECO:0000256" key="8">
    <source>
        <dbReference type="ARBA" id="ARBA00022695"/>
    </source>
</evidence>
<keyword evidence="13" id="KW-0255">Endonuclease</keyword>
<evidence type="ECO:0000256" key="20">
    <source>
        <dbReference type="ARBA" id="ARBA00030754"/>
    </source>
</evidence>
<dbReference type="GO" id="GO:0005524">
    <property type="term" value="F:ATP binding"/>
    <property type="evidence" value="ECO:0007669"/>
    <property type="project" value="UniProtKB-KW"/>
</dbReference>
<evidence type="ECO:0000256" key="21">
    <source>
        <dbReference type="ARBA" id="ARBA00032243"/>
    </source>
</evidence>
<evidence type="ECO:0000256" key="3">
    <source>
        <dbReference type="ARBA" id="ARBA00004147"/>
    </source>
</evidence>
<evidence type="ECO:0000256" key="4">
    <source>
        <dbReference type="ARBA" id="ARBA00008545"/>
    </source>
</evidence>
<dbReference type="GO" id="GO:0042025">
    <property type="term" value="C:host cell nucleus"/>
    <property type="evidence" value="ECO:0007669"/>
    <property type="project" value="UniProtKB-SubCell"/>
</dbReference>
<protein>
    <recommendedName>
        <fullName evidence="5">Replication-associated protein</fullName>
    </recommendedName>
    <alternativeName>
        <fullName evidence="20">ATP-dependent helicase Rep</fullName>
    </alternativeName>
    <alternativeName>
        <fullName evidence="21">RepP</fullName>
    </alternativeName>
</protein>
<dbReference type="GO" id="GO:0046872">
    <property type="term" value="F:metal ion binding"/>
    <property type="evidence" value="ECO:0007669"/>
    <property type="project" value="UniProtKB-KW"/>
</dbReference>
<dbReference type="InterPro" id="IPR049912">
    <property type="entry name" value="CRESS_DNA_REP"/>
</dbReference>
<dbReference type="GO" id="GO:0004519">
    <property type="term" value="F:endonuclease activity"/>
    <property type="evidence" value="ECO:0007669"/>
    <property type="project" value="UniProtKB-KW"/>
</dbReference>
<dbReference type="InterPro" id="IPR000605">
    <property type="entry name" value="Helicase_SF3_ssDNA/RNA_vir"/>
</dbReference>
<evidence type="ECO:0000256" key="12">
    <source>
        <dbReference type="ARBA" id="ARBA00022741"/>
    </source>
</evidence>
<keyword evidence="17" id="KW-0190">Covalent protein-DNA linkage</keyword>
<evidence type="ECO:0000256" key="5">
    <source>
        <dbReference type="ARBA" id="ARBA00014531"/>
    </source>
</evidence>
<evidence type="ECO:0000256" key="14">
    <source>
        <dbReference type="ARBA" id="ARBA00022801"/>
    </source>
</evidence>
<keyword evidence="14" id="KW-0378">Hydrolase</keyword>
<dbReference type="GO" id="GO:0016787">
    <property type="term" value="F:hydrolase activity"/>
    <property type="evidence" value="ECO:0007669"/>
    <property type="project" value="UniProtKB-KW"/>
</dbReference>
<dbReference type="Pfam" id="PF00910">
    <property type="entry name" value="RNA_helicase"/>
    <property type="match status" value="1"/>
</dbReference>
<feature type="domain" description="CRESS-DNA virus Rep endonuclease" evidence="23">
    <location>
        <begin position="1"/>
        <end position="95"/>
    </location>
</feature>
<comment type="catalytic activity">
    <reaction evidence="22">
        <text>ATP + H2O = ADP + phosphate + H(+)</text>
        <dbReference type="Rhea" id="RHEA:13065"/>
        <dbReference type="ChEBI" id="CHEBI:15377"/>
        <dbReference type="ChEBI" id="CHEBI:15378"/>
        <dbReference type="ChEBI" id="CHEBI:30616"/>
        <dbReference type="ChEBI" id="CHEBI:43474"/>
        <dbReference type="ChEBI" id="CHEBI:456216"/>
    </reaction>
</comment>
<comment type="cofactor">
    <cofactor evidence="1">
        <name>Mn(2+)</name>
        <dbReference type="ChEBI" id="CHEBI:29035"/>
    </cofactor>
</comment>
<dbReference type="GO" id="GO:0003723">
    <property type="term" value="F:RNA binding"/>
    <property type="evidence" value="ECO:0007669"/>
    <property type="project" value="InterPro"/>
</dbReference>
<evidence type="ECO:0000256" key="15">
    <source>
        <dbReference type="ARBA" id="ARBA00022806"/>
    </source>
</evidence>
<dbReference type="InterPro" id="IPR027417">
    <property type="entry name" value="P-loop_NTPase"/>
</dbReference>
<keyword evidence="11" id="KW-0479">Metal-binding</keyword>
<keyword evidence="19" id="KW-0511">Multifunctional enzyme</keyword>
<keyword evidence="8" id="KW-0548">Nucleotidyltransferase</keyword>
<name>A0A890URI3_9VIRU</name>
<dbReference type="GO" id="GO:0016779">
    <property type="term" value="F:nucleotidyltransferase activity"/>
    <property type="evidence" value="ECO:0007669"/>
    <property type="project" value="UniProtKB-KW"/>
</dbReference>
<evidence type="ECO:0000256" key="2">
    <source>
        <dbReference type="ARBA" id="ARBA00001946"/>
    </source>
</evidence>
<keyword evidence="7" id="KW-0808">Transferase</keyword>
<keyword evidence="16" id="KW-0067">ATP-binding</keyword>
<dbReference type="SUPFAM" id="SSF52540">
    <property type="entry name" value="P-loop containing nucleoside triphosphate hydrolases"/>
    <property type="match status" value="1"/>
</dbReference>
<evidence type="ECO:0000256" key="19">
    <source>
        <dbReference type="ARBA" id="ARBA00023268"/>
    </source>
</evidence>
<dbReference type="PROSITE" id="PS52020">
    <property type="entry name" value="CRESS_DNA_REP"/>
    <property type="match status" value="1"/>
</dbReference>
<keyword evidence="15" id="KW-0347">Helicase</keyword>
<evidence type="ECO:0000256" key="22">
    <source>
        <dbReference type="ARBA" id="ARBA00049360"/>
    </source>
</evidence>
<evidence type="ECO:0000256" key="11">
    <source>
        <dbReference type="ARBA" id="ARBA00022723"/>
    </source>
</evidence>
<evidence type="ECO:0000256" key="17">
    <source>
        <dbReference type="ARBA" id="ARBA00023124"/>
    </source>
</evidence>
<evidence type="ECO:0000256" key="6">
    <source>
        <dbReference type="ARBA" id="ARBA00022562"/>
    </source>
</evidence>
<dbReference type="GO" id="GO:0003677">
    <property type="term" value="F:DNA binding"/>
    <property type="evidence" value="ECO:0007669"/>
    <property type="project" value="UniProtKB-KW"/>
</dbReference>
<evidence type="ECO:0000256" key="1">
    <source>
        <dbReference type="ARBA" id="ARBA00001936"/>
    </source>
</evidence>
<proteinExistence type="inferred from homology"/>
<evidence type="ECO:0000313" key="24">
    <source>
        <dbReference type="EMBL" id="QRI44240.1"/>
    </source>
</evidence>
<dbReference type="Gene3D" id="3.40.1310.20">
    <property type="match status" value="1"/>
</dbReference>
<accession>A0A890URI3</accession>
<keyword evidence="6" id="KW-1048">Host nucleus</keyword>
<evidence type="ECO:0000256" key="18">
    <source>
        <dbReference type="ARBA" id="ARBA00023125"/>
    </source>
</evidence>
<keyword evidence="12" id="KW-0547">Nucleotide-binding</keyword>
<organism evidence="24">
    <name type="scientific">Circoviridae sp</name>
    <dbReference type="NCBI Taxonomy" id="1954248"/>
    <lineage>
        <taxon>Viruses</taxon>
        <taxon>Monodnaviria</taxon>
        <taxon>Shotokuvirae</taxon>
        <taxon>Cressdnaviricota</taxon>
        <taxon>Arfiviricetes</taxon>
        <taxon>Rohanvirales</taxon>
        <taxon>Nenyaviridae</taxon>
        <taxon>Galvornvirus</taxon>
        <taxon>Galvornvirus isengard</taxon>
    </lineage>
</organism>
<evidence type="ECO:0000259" key="23">
    <source>
        <dbReference type="PROSITE" id="PS52020"/>
    </source>
</evidence>
<comment type="similarity">
    <text evidence="4">Belongs to the nanoviruses/circoviruses replication-associated protein family.</text>
</comment>
<sequence>MQGIYWLLTIPHADFLPYKPPNVDYIKGQLELGGTTGFCHWQVLVCFSTRQRLRGVKSVFGPTVHAEPTQSAAANEYVWKDDTAIINTRFELGTVPFNRARNQDWDRVRELARLSQLSDVPSDIYVRHYNSLRRISADHLTPVGIVKSVKCFWGPPGTGKSRTAWEQGGFDSYPKDPRTKFWDGYVGQDNVIIDEFRGGIDISHILRWLDRYPVLVEIKGSAVVLKARQIWITSNIHPRDWYPQLDADTLGALLRRMTVVYFPFPINPIMD</sequence>
<dbReference type="EMBL" id="MW347479">
    <property type="protein sequence ID" value="QRI44240.1"/>
    <property type="molecule type" value="Genomic_DNA"/>
</dbReference>
<dbReference type="Gene3D" id="3.40.50.300">
    <property type="entry name" value="P-loop containing nucleotide triphosphate hydrolases"/>
    <property type="match status" value="1"/>
</dbReference>
<dbReference type="GO" id="GO:0003724">
    <property type="term" value="F:RNA helicase activity"/>
    <property type="evidence" value="ECO:0007669"/>
    <property type="project" value="InterPro"/>
</dbReference>
<evidence type="ECO:0000256" key="7">
    <source>
        <dbReference type="ARBA" id="ARBA00022679"/>
    </source>
</evidence>
<keyword evidence="9" id="KW-0235">DNA replication</keyword>
<evidence type="ECO:0000256" key="16">
    <source>
        <dbReference type="ARBA" id="ARBA00022840"/>
    </source>
</evidence>
<reference evidence="24" key="1">
    <citation type="submission" date="2020-11" db="EMBL/GenBank/DDBJ databases">
        <title>Viral genomes from river ports along the Yangtze River in China.</title>
        <authorList>
            <person name="Lu J."/>
            <person name="Shen Q."/>
            <person name="Yang S."/>
            <person name="Zhang W."/>
        </authorList>
    </citation>
    <scope>NUCLEOTIDE SEQUENCE</scope>
    <source>
        <strain evidence="24">4zj-CRESS-1</strain>
    </source>
</reference>
<gene>
    <name evidence="24" type="primary">REP</name>
</gene>
<comment type="cofactor">
    <cofactor evidence="2">
        <name>Mg(2+)</name>
        <dbReference type="ChEBI" id="CHEBI:18420"/>
    </cofactor>
</comment>
<keyword evidence="10" id="KW-0540">Nuclease</keyword>
<comment type="subcellular location">
    <subcellularLocation>
        <location evidence="3">Host nucleus</location>
    </subcellularLocation>
</comment>
<evidence type="ECO:0000256" key="9">
    <source>
        <dbReference type="ARBA" id="ARBA00022705"/>
    </source>
</evidence>
<evidence type="ECO:0000256" key="13">
    <source>
        <dbReference type="ARBA" id="ARBA00022759"/>
    </source>
</evidence>